<dbReference type="PRINTS" id="PR00781">
    <property type="entry name" value="LIPOSIGPTASE"/>
</dbReference>
<comment type="similarity">
    <text evidence="1 9">Belongs to the peptidase A8 family.</text>
</comment>
<dbReference type="Proteomes" id="UP000018466">
    <property type="component" value="Unassembled WGS sequence"/>
</dbReference>
<dbReference type="InterPro" id="IPR001872">
    <property type="entry name" value="Peptidase_A8"/>
</dbReference>
<evidence type="ECO:0008006" key="12">
    <source>
        <dbReference type="Google" id="ProtNLM"/>
    </source>
</evidence>
<organism evidence="10 11">
    <name type="scientific">Stomatobaculum longum</name>
    <dbReference type="NCBI Taxonomy" id="796942"/>
    <lineage>
        <taxon>Bacteria</taxon>
        <taxon>Bacillati</taxon>
        <taxon>Bacillota</taxon>
        <taxon>Clostridia</taxon>
        <taxon>Lachnospirales</taxon>
        <taxon>Lachnospiraceae</taxon>
        <taxon>Stomatobaculum</taxon>
    </lineage>
</organism>
<evidence type="ECO:0000256" key="3">
    <source>
        <dbReference type="ARBA" id="ARBA00022670"/>
    </source>
</evidence>
<keyword evidence="11" id="KW-1185">Reference proteome</keyword>
<dbReference type="RefSeq" id="WP_009533445.1">
    <property type="nucleotide sequence ID" value="NZ_JH590863.1"/>
</dbReference>
<evidence type="ECO:0000256" key="4">
    <source>
        <dbReference type="ARBA" id="ARBA00022692"/>
    </source>
</evidence>
<evidence type="ECO:0000256" key="9">
    <source>
        <dbReference type="RuleBase" id="RU004181"/>
    </source>
</evidence>
<dbReference type="GeneID" id="86941339"/>
<protein>
    <recommendedName>
        <fullName evidence="12">Signal peptidase II</fullName>
    </recommendedName>
</protein>
<evidence type="ECO:0000256" key="8">
    <source>
        <dbReference type="ARBA" id="ARBA00023136"/>
    </source>
</evidence>
<keyword evidence="7" id="KW-1133">Transmembrane helix</keyword>
<keyword evidence="4" id="KW-0812">Transmembrane</keyword>
<dbReference type="GO" id="GO:0016020">
    <property type="term" value="C:membrane"/>
    <property type="evidence" value="ECO:0007669"/>
    <property type="project" value="InterPro"/>
</dbReference>
<evidence type="ECO:0000256" key="5">
    <source>
        <dbReference type="ARBA" id="ARBA00022750"/>
    </source>
</evidence>
<dbReference type="AlphaFoldDB" id="A0AA36Y411"/>
<keyword evidence="2" id="KW-1003">Cell membrane</keyword>
<comment type="caution">
    <text evidence="10">The sequence shown here is derived from an EMBL/GenBank/DDBJ whole genome shotgun (WGS) entry which is preliminary data.</text>
</comment>
<name>A0AA36Y411_9FIRM</name>
<dbReference type="PANTHER" id="PTHR33695">
    <property type="entry name" value="LIPOPROTEIN SIGNAL PEPTIDASE"/>
    <property type="match status" value="1"/>
</dbReference>
<evidence type="ECO:0000313" key="11">
    <source>
        <dbReference type="Proteomes" id="UP000018466"/>
    </source>
</evidence>
<keyword evidence="5" id="KW-0064">Aspartyl protease</keyword>
<sequence length="162" mass="18261">MWYYRLIACLTALDLIGKSAIEGLPDRSFPREMPGGKPVLLLKKFRNRGLPLGFLEKRREVVKYGPLLVECLVLLRLSRLLPKRGRKIEKTALALVLAGGGSNLFDRFFRGYVVDYFSFTPKKLCHLVFNLGDLYIAAGMVVLSATELVRGLRRIGIKGVKH</sequence>
<gene>
    <name evidence="10" type="ORF">HMPREF9623_01613</name>
</gene>
<keyword evidence="8" id="KW-0472">Membrane</keyword>
<evidence type="ECO:0000256" key="2">
    <source>
        <dbReference type="ARBA" id="ARBA00022475"/>
    </source>
</evidence>
<reference evidence="10 11" key="1">
    <citation type="submission" date="2011-10" db="EMBL/GenBank/DDBJ databases">
        <title>The Genome Sequence of Lachnospiraceae bacterium ACC2.</title>
        <authorList>
            <consortium name="The Broad Institute Genome Sequencing Platform"/>
            <person name="Earl A."/>
            <person name="Ward D."/>
            <person name="Feldgarden M."/>
            <person name="Gevers D."/>
            <person name="Sizova M."/>
            <person name="Hazen A."/>
            <person name="Epstein S."/>
            <person name="Young S.K."/>
            <person name="Zeng Q."/>
            <person name="Gargeya S."/>
            <person name="Fitzgerald M."/>
            <person name="Haas B."/>
            <person name="Abouelleil A."/>
            <person name="Alvarado L."/>
            <person name="Arachchi H.M."/>
            <person name="Berlin A."/>
            <person name="Brown A."/>
            <person name="Chapman S.B."/>
            <person name="Chen Z."/>
            <person name="Dunbar C."/>
            <person name="Freedman E."/>
            <person name="Gearin G."/>
            <person name="Goldberg J."/>
            <person name="Griggs A."/>
            <person name="Gujja S."/>
            <person name="Heiman D."/>
            <person name="Howarth C."/>
            <person name="Larson L."/>
            <person name="Lui A."/>
            <person name="MacDonald P.J.P."/>
            <person name="Montmayeur A."/>
            <person name="Murphy C."/>
            <person name="Neiman D."/>
            <person name="Pearson M."/>
            <person name="Priest M."/>
            <person name="Roberts A."/>
            <person name="Saif S."/>
            <person name="Shea T."/>
            <person name="Shenoy N."/>
            <person name="Sisk P."/>
            <person name="Stolte C."/>
            <person name="Sykes S."/>
            <person name="Wortman J."/>
            <person name="Nusbaum C."/>
            <person name="Birren B."/>
        </authorList>
    </citation>
    <scope>NUCLEOTIDE SEQUENCE [LARGE SCALE GENOMIC DNA]</scope>
    <source>
        <strain evidence="10 11">ACC2</strain>
    </source>
</reference>
<evidence type="ECO:0000256" key="7">
    <source>
        <dbReference type="ARBA" id="ARBA00022989"/>
    </source>
</evidence>
<dbReference type="GO" id="GO:0006508">
    <property type="term" value="P:proteolysis"/>
    <property type="evidence" value="ECO:0007669"/>
    <property type="project" value="UniProtKB-KW"/>
</dbReference>
<evidence type="ECO:0000313" key="10">
    <source>
        <dbReference type="EMBL" id="EHO16067.1"/>
    </source>
</evidence>
<dbReference type="GO" id="GO:0004190">
    <property type="term" value="F:aspartic-type endopeptidase activity"/>
    <property type="evidence" value="ECO:0007669"/>
    <property type="project" value="UniProtKB-KW"/>
</dbReference>
<proteinExistence type="inferred from homology"/>
<dbReference type="EMBL" id="AGEL01000013">
    <property type="protein sequence ID" value="EHO16067.1"/>
    <property type="molecule type" value="Genomic_DNA"/>
</dbReference>
<keyword evidence="6" id="KW-0378">Hydrolase</keyword>
<evidence type="ECO:0000256" key="6">
    <source>
        <dbReference type="ARBA" id="ARBA00022801"/>
    </source>
</evidence>
<dbReference type="Pfam" id="PF01252">
    <property type="entry name" value="Peptidase_A8"/>
    <property type="match status" value="1"/>
</dbReference>
<evidence type="ECO:0000256" key="1">
    <source>
        <dbReference type="ARBA" id="ARBA00006139"/>
    </source>
</evidence>
<keyword evidence="3" id="KW-0645">Protease</keyword>
<accession>A0AA36Y411</accession>
<dbReference type="PANTHER" id="PTHR33695:SF1">
    <property type="entry name" value="LIPOPROTEIN SIGNAL PEPTIDASE"/>
    <property type="match status" value="1"/>
</dbReference>